<evidence type="ECO:0000256" key="1">
    <source>
        <dbReference type="SAM" id="MobiDB-lite"/>
    </source>
</evidence>
<evidence type="ECO:0000313" key="4">
    <source>
        <dbReference type="Proteomes" id="UP001222377"/>
    </source>
</evidence>
<feature type="non-terminal residue" evidence="3">
    <location>
        <position position="157"/>
    </location>
</feature>
<feature type="compositionally biased region" description="Polar residues" evidence="1">
    <location>
        <begin position="33"/>
        <end position="47"/>
    </location>
</feature>
<dbReference type="RefSeq" id="WP_276351809.1">
    <property type="nucleotide sequence ID" value="NZ_JARKHX010000191.1"/>
</dbReference>
<protein>
    <submittedName>
        <fullName evidence="3">Uncharacterized protein</fullName>
    </submittedName>
</protein>
<dbReference type="Proteomes" id="UP001222377">
    <property type="component" value="Unassembled WGS sequence"/>
</dbReference>
<gene>
    <name evidence="3" type="ORF">PV946_21840</name>
</gene>
<keyword evidence="2" id="KW-0732">Signal</keyword>
<dbReference type="AlphaFoldDB" id="A0AAP4DKG8"/>
<name>A0AAP4DKG8_BACAM</name>
<dbReference type="EMBL" id="JARKHX010000191">
    <property type="protein sequence ID" value="MDF4196361.1"/>
    <property type="molecule type" value="Genomic_DNA"/>
</dbReference>
<feature type="region of interest" description="Disordered" evidence="1">
    <location>
        <begin position="28"/>
        <end position="47"/>
    </location>
</feature>
<sequence length="157" mass="16820">MEKMMKKVAIATTIASAVGVNAVIDNTAKADSVTPTQAKTQTKTDQVQANVDTAKQDLDLASTNVKEAQSKVDSATQAKQSANKDVTEKNQVASDAQVALDQAKTEQTIAENKVKDAQKVIESANSETTKTEIADKTNQLNELKQKQTQITNNLSNV</sequence>
<feature type="chain" id="PRO_5042950811" evidence="2">
    <location>
        <begin position="23"/>
        <end position="157"/>
    </location>
</feature>
<feature type="region of interest" description="Disordered" evidence="1">
    <location>
        <begin position="65"/>
        <end position="90"/>
    </location>
</feature>
<accession>A0AAP4DKG8</accession>
<evidence type="ECO:0000313" key="3">
    <source>
        <dbReference type="EMBL" id="MDF4196361.1"/>
    </source>
</evidence>
<proteinExistence type="predicted"/>
<dbReference type="SUPFAM" id="SSF57997">
    <property type="entry name" value="Tropomyosin"/>
    <property type="match status" value="1"/>
</dbReference>
<comment type="caution">
    <text evidence="3">The sequence shown here is derived from an EMBL/GenBank/DDBJ whole genome shotgun (WGS) entry which is preliminary data.</text>
</comment>
<evidence type="ECO:0000256" key="2">
    <source>
        <dbReference type="SAM" id="SignalP"/>
    </source>
</evidence>
<reference evidence="3" key="1">
    <citation type="submission" date="2023-02" db="EMBL/GenBank/DDBJ databases">
        <title>Draft Whole-Genome Sequences of Bacillus Strains of Potential Probiotic for Poultry.</title>
        <authorList>
            <person name="Ma L.M."/>
            <person name="Lopez-Guerra N."/>
            <person name="Zhang G."/>
        </authorList>
    </citation>
    <scope>NUCLEOTIDE SEQUENCE</scope>
    <source>
        <strain evidence="3">OSU1013-24</strain>
    </source>
</reference>
<feature type="signal peptide" evidence="2">
    <location>
        <begin position="1"/>
        <end position="22"/>
    </location>
</feature>
<organism evidence="3 4">
    <name type="scientific">Bacillus amyloliquefaciens</name>
    <name type="common">Bacillus velezensis</name>
    <dbReference type="NCBI Taxonomy" id="1390"/>
    <lineage>
        <taxon>Bacteria</taxon>
        <taxon>Bacillati</taxon>
        <taxon>Bacillota</taxon>
        <taxon>Bacilli</taxon>
        <taxon>Bacillales</taxon>
        <taxon>Bacillaceae</taxon>
        <taxon>Bacillus</taxon>
        <taxon>Bacillus amyloliquefaciens group</taxon>
    </lineage>
</organism>